<comment type="caution">
    <text evidence="2">The sequence shown here is derived from an EMBL/GenBank/DDBJ whole genome shotgun (WGS) entry which is preliminary data.</text>
</comment>
<feature type="non-terminal residue" evidence="2">
    <location>
        <position position="1"/>
    </location>
</feature>
<evidence type="ECO:0000313" key="2">
    <source>
        <dbReference type="EMBL" id="CAF4380664.1"/>
    </source>
</evidence>
<feature type="compositionally biased region" description="Polar residues" evidence="1">
    <location>
        <begin position="49"/>
        <end position="65"/>
    </location>
</feature>
<dbReference type="EMBL" id="CAJOBB010021936">
    <property type="protein sequence ID" value="CAF4380664.1"/>
    <property type="molecule type" value="Genomic_DNA"/>
</dbReference>
<feature type="region of interest" description="Disordered" evidence="1">
    <location>
        <begin position="80"/>
        <end position="161"/>
    </location>
</feature>
<feature type="region of interest" description="Disordered" evidence="1">
    <location>
        <begin position="1"/>
        <end position="65"/>
    </location>
</feature>
<evidence type="ECO:0000256" key="1">
    <source>
        <dbReference type="SAM" id="MobiDB-lite"/>
    </source>
</evidence>
<dbReference type="AlphaFoldDB" id="A0A820MYA5"/>
<proteinExistence type="predicted"/>
<sequence>MATRVATNPIKQHTSRPSSTDSVTSQVSEQSSNKINKSDIVRPIAKPSIVSQPESSTKRNSTPNFSSVIDLTMDLFSQYKKSLNESSSPTLKQHTHSHSNKDSSSSSQRSSSTVHNSKQQFATKLPSEKLPAGSFLKEALSGAAAPKMSTSPLTVDDDRCV</sequence>
<gene>
    <name evidence="2" type="ORF">KXQ929_LOCUS49894</name>
</gene>
<name>A0A820MYA5_9BILA</name>
<feature type="compositionally biased region" description="Polar residues" evidence="1">
    <location>
        <begin position="1"/>
        <end position="35"/>
    </location>
</feature>
<dbReference type="Proteomes" id="UP000663868">
    <property type="component" value="Unassembled WGS sequence"/>
</dbReference>
<evidence type="ECO:0000313" key="3">
    <source>
        <dbReference type="Proteomes" id="UP000663868"/>
    </source>
</evidence>
<feature type="compositionally biased region" description="Low complexity" evidence="1">
    <location>
        <begin position="102"/>
        <end position="117"/>
    </location>
</feature>
<accession>A0A820MYA5</accession>
<protein>
    <submittedName>
        <fullName evidence="2">Uncharacterized protein</fullName>
    </submittedName>
</protein>
<reference evidence="2" key="1">
    <citation type="submission" date="2021-02" db="EMBL/GenBank/DDBJ databases">
        <authorList>
            <person name="Nowell W R."/>
        </authorList>
    </citation>
    <scope>NUCLEOTIDE SEQUENCE</scope>
</reference>
<organism evidence="2 3">
    <name type="scientific">Adineta steineri</name>
    <dbReference type="NCBI Taxonomy" id="433720"/>
    <lineage>
        <taxon>Eukaryota</taxon>
        <taxon>Metazoa</taxon>
        <taxon>Spiralia</taxon>
        <taxon>Gnathifera</taxon>
        <taxon>Rotifera</taxon>
        <taxon>Eurotatoria</taxon>
        <taxon>Bdelloidea</taxon>
        <taxon>Adinetida</taxon>
        <taxon>Adinetidae</taxon>
        <taxon>Adineta</taxon>
    </lineage>
</organism>
<feature type="compositionally biased region" description="Polar residues" evidence="1">
    <location>
        <begin position="80"/>
        <end position="92"/>
    </location>
</feature>